<evidence type="ECO:0000256" key="2">
    <source>
        <dbReference type="ARBA" id="ARBA00023125"/>
    </source>
</evidence>
<reference evidence="7" key="1">
    <citation type="submission" date="2017-02" db="EMBL/GenBank/DDBJ databases">
        <title>Haemophilus influenzae in COPD genome sequencing project.</title>
        <authorList>
            <person name="Murphy T.F."/>
            <person name="Kong Y."/>
            <person name="Nadendla S."/>
            <person name="Tettelin H."/>
            <person name="Pettigrew M."/>
        </authorList>
    </citation>
    <scope>NUCLEOTIDE SEQUENCE [LARGE SCALE GENOMIC DNA]</scope>
    <source>
        <strain evidence="7">84P15H4</strain>
    </source>
</reference>
<dbReference type="EMBL" id="MZHU01000048">
    <property type="protein sequence ID" value="PRK64731.1"/>
    <property type="molecule type" value="Genomic_DNA"/>
</dbReference>
<dbReference type="InterPro" id="IPR004107">
    <property type="entry name" value="Integrase_SAM-like_N"/>
</dbReference>
<dbReference type="InterPro" id="IPR050090">
    <property type="entry name" value="Tyrosine_recombinase_XerCD"/>
</dbReference>
<name>A0A2S9S0K9_HAEIF</name>
<protein>
    <submittedName>
        <fullName evidence="7">Tyrosine recombinase XerC</fullName>
    </submittedName>
</protein>
<evidence type="ECO:0000259" key="5">
    <source>
        <dbReference type="PROSITE" id="PS51898"/>
    </source>
</evidence>
<comment type="caution">
    <text evidence="7">The sequence shown here is derived from an EMBL/GenBank/DDBJ whole genome shotgun (WGS) entry which is preliminary data.</text>
</comment>
<dbReference type="PROSITE" id="PS51900">
    <property type="entry name" value="CB"/>
    <property type="match status" value="1"/>
</dbReference>
<accession>A0A2S9S0K9</accession>
<evidence type="ECO:0000256" key="4">
    <source>
        <dbReference type="PROSITE-ProRule" id="PRU01248"/>
    </source>
</evidence>
<dbReference type="InterPro" id="IPR022000">
    <property type="entry name" value="Min27-like_integrase_DNA_bind"/>
</dbReference>
<keyword evidence="2 4" id="KW-0238">DNA-binding</keyword>
<organism evidence="7">
    <name type="scientific">Haemophilus influenzae</name>
    <dbReference type="NCBI Taxonomy" id="727"/>
    <lineage>
        <taxon>Bacteria</taxon>
        <taxon>Pseudomonadati</taxon>
        <taxon>Pseudomonadota</taxon>
        <taxon>Gammaproteobacteria</taxon>
        <taxon>Pasteurellales</taxon>
        <taxon>Pasteurellaceae</taxon>
        <taxon>Haemophilus</taxon>
    </lineage>
</organism>
<dbReference type="InterPro" id="IPR013762">
    <property type="entry name" value="Integrase-like_cat_sf"/>
</dbReference>
<dbReference type="SUPFAM" id="SSF56349">
    <property type="entry name" value="DNA breaking-rejoining enzymes"/>
    <property type="match status" value="1"/>
</dbReference>
<sequence>MGAKKQNPRGVTIRKHKASETINITFTFKGVRCREPLSLPVTQSNINYAGRLLGEIQNKIERNTFNYADYFPTSSRLRIFGKLVEGVTIKHYLDEYIETAKVRRLSPSTIAGYQKVINELSDFHKVAVNSLTPAMIKNWIKQQRTKTKTIRNKLSVLRSAIDEAVTDGILQINPVSQISVDRYKSTNKTASQDDEYEVDPFTPQEIELILDNCRFEQWRNLFKFALRTGLRSSELCALRWIDIDFKEKTAHVQQAKVVGVIKGTKTKSGTRLIELDDVAIDALQDQLNFTRKSDFVFSDPKTKKPWASADAIRKKAWIPTITQAGIRYRNPYQTRHTFATMHISQGKNLFWLANQMGHKGPEMLFRHYGKYLKEYNGKTSK</sequence>
<dbReference type="RefSeq" id="WP_013527613.1">
    <property type="nucleotide sequence ID" value="NZ_CP031244.1"/>
</dbReference>
<feature type="domain" description="Core-binding (CB)" evidence="6">
    <location>
        <begin position="87"/>
        <end position="165"/>
    </location>
</feature>
<dbReference type="Pfam" id="PF00589">
    <property type="entry name" value="Phage_integrase"/>
    <property type="match status" value="1"/>
</dbReference>
<evidence type="ECO:0000256" key="1">
    <source>
        <dbReference type="ARBA" id="ARBA00022908"/>
    </source>
</evidence>
<gene>
    <name evidence="7" type="primary">xerC_1</name>
    <name evidence="7" type="ORF">BV163_01269</name>
</gene>
<proteinExistence type="predicted"/>
<evidence type="ECO:0000313" key="7">
    <source>
        <dbReference type="EMBL" id="PRK64731.1"/>
    </source>
</evidence>
<dbReference type="AlphaFoldDB" id="A0A2S9S0K9"/>
<evidence type="ECO:0000256" key="3">
    <source>
        <dbReference type="ARBA" id="ARBA00023172"/>
    </source>
</evidence>
<dbReference type="GO" id="GO:0006310">
    <property type="term" value="P:DNA recombination"/>
    <property type="evidence" value="ECO:0007669"/>
    <property type="project" value="UniProtKB-KW"/>
</dbReference>
<keyword evidence="3" id="KW-0233">DNA recombination</keyword>
<dbReference type="CDD" id="cd01189">
    <property type="entry name" value="INT_ICEBs1_C_like"/>
    <property type="match status" value="1"/>
</dbReference>
<dbReference type="PANTHER" id="PTHR30349:SF36">
    <property type="entry name" value="PROPHAGE INTEGRASE INTR-RELATED"/>
    <property type="match status" value="1"/>
</dbReference>
<dbReference type="PROSITE" id="PS51898">
    <property type="entry name" value="TYR_RECOMBINASE"/>
    <property type="match status" value="1"/>
</dbReference>
<dbReference type="Pfam" id="PF12167">
    <property type="entry name" value="Arm-DNA-bind_2"/>
    <property type="match status" value="1"/>
</dbReference>
<dbReference type="GO" id="GO:0003677">
    <property type="term" value="F:DNA binding"/>
    <property type="evidence" value="ECO:0007669"/>
    <property type="project" value="UniProtKB-UniRule"/>
</dbReference>
<feature type="domain" description="Tyr recombinase" evidence="5">
    <location>
        <begin position="196"/>
        <end position="381"/>
    </location>
</feature>
<dbReference type="PANTHER" id="PTHR30349">
    <property type="entry name" value="PHAGE INTEGRASE-RELATED"/>
    <property type="match status" value="1"/>
</dbReference>
<evidence type="ECO:0000259" key="6">
    <source>
        <dbReference type="PROSITE" id="PS51900"/>
    </source>
</evidence>
<dbReference type="InterPro" id="IPR044068">
    <property type="entry name" value="CB"/>
</dbReference>
<keyword evidence="1" id="KW-0229">DNA integration</keyword>
<dbReference type="GO" id="GO:0015074">
    <property type="term" value="P:DNA integration"/>
    <property type="evidence" value="ECO:0007669"/>
    <property type="project" value="UniProtKB-KW"/>
</dbReference>
<dbReference type="InterPro" id="IPR010998">
    <property type="entry name" value="Integrase_recombinase_N"/>
</dbReference>
<dbReference type="InterPro" id="IPR011010">
    <property type="entry name" value="DNA_brk_join_enz"/>
</dbReference>
<dbReference type="Gene3D" id="1.10.443.10">
    <property type="entry name" value="Intergrase catalytic core"/>
    <property type="match status" value="1"/>
</dbReference>
<dbReference type="Gene3D" id="1.10.150.130">
    <property type="match status" value="1"/>
</dbReference>
<dbReference type="Pfam" id="PF14659">
    <property type="entry name" value="Phage_int_SAM_3"/>
    <property type="match status" value="1"/>
</dbReference>
<dbReference type="InterPro" id="IPR002104">
    <property type="entry name" value="Integrase_catalytic"/>
</dbReference>